<dbReference type="EMBL" id="BTRK01000001">
    <property type="protein sequence ID" value="GMR33989.1"/>
    <property type="molecule type" value="Genomic_DNA"/>
</dbReference>
<keyword evidence="3" id="KW-1185">Reference proteome</keyword>
<keyword evidence="1" id="KW-0472">Membrane</keyword>
<gene>
    <name evidence="2" type="ORF">PMAYCL1PPCAC_04184</name>
</gene>
<keyword evidence="1" id="KW-0812">Transmembrane</keyword>
<comment type="caution">
    <text evidence="2">The sequence shown here is derived from an EMBL/GenBank/DDBJ whole genome shotgun (WGS) entry which is preliminary data.</text>
</comment>
<keyword evidence="1" id="KW-1133">Transmembrane helix</keyword>
<evidence type="ECO:0000313" key="2">
    <source>
        <dbReference type="EMBL" id="GMR33989.1"/>
    </source>
</evidence>
<organism evidence="2 3">
    <name type="scientific">Pristionchus mayeri</name>
    <dbReference type="NCBI Taxonomy" id="1317129"/>
    <lineage>
        <taxon>Eukaryota</taxon>
        <taxon>Metazoa</taxon>
        <taxon>Ecdysozoa</taxon>
        <taxon>Nematoda</taxon>
        <taxon>Chromadorea</taxon>
        <taxon>Rhabditida</taxon>
        <taxon>Rhabditina</taxon>
        <taxon>Diplogasteromorpha</taxon>
        <taxon>Diplogasteroidea</taxon>
        <taxon>Neodiplogasteridae</taxon>
        <taxon>Pristionchus</taxon>
    </lineage>
</organism>
<proteinExistence type="predicted"/>
<reference evidence="3" key="1">
    <citation type="submission" date="2022-10" db="EMBL/GenBank/DDBJ databases">
        <title>Genome assembly of Pristionchus species.</title>
        <authorList>
            <person name="Yoshida K."/>
            <person name="Sommer R.J."/>
        </authorList>
    </citation>
    <scope>NUCLEOTIDE SEQUENCE [LARGE SCALE GENOMIC DNA]</scope>
    <source>
        <strain evidence="3">RS5460</strain>
    </source>
</reference>
<feature type="transmembrane region" description="Helical" evidence="1">
    <location>
        <begin position="71"/>
        <end position="91"/>
    </location>
</feature>
<feature type="non-terminal residue" evidence="2">
    <location>
        <position position="1"/>
    </location>
</feature>
<evidence type="ECO:0000256" key="1">
    <source>
        <dbReference type="SAM" id="Phobius"/>
    </source>
</evidence>
<name>A0AAN4Z6F5_9BILA</name>
<feature type="non-terminal residue" evidence="2">
    <location>
        <position position="92"/>
    </location>
</feature>
<accession>A0AAN4Z6F5</accession>
<evidence type="ECO:0000313" key="3">
    <source>
        <dbReference type="Proteomes" id="UP001328107"/>
    </source>
</evidence>
<protein>
    <submittedName>
        <fullName evidence="2">Uncharacterized protein</fullName>
    </submittedName>
</protein>
<dbReference type="Proteomes" id="UP001328107">
    <property type="component" value="Unassembled WGS sequence"/>
</dbReference>
<dbReference type="AlphaFoldDB" id="A0AAN4Z6F5"/>
<sequence>TSLCISFTQWSIDVTCTASAPPLLLPLPSSLLSPLLDRWRLLSLLLDRSLLLSLLLDLLSLHRRSFSFNDLFILSLALINCSSLLFSSFFFS</sequence>